<accession>A0A9X3S7A9</accession>
<feature type="domain" description="Thioredoxin" evidence="3">
    <location>
        <begin position="196"/>
        <end position="338"/>
    </location>
</feature>
<evidence type="ECO:0000313" key="4">
    <source>
        <dbReference type="EMBL" id="MDA0180844.1"/>
    </source>
</evidence>
<sequence length="338" mass="35607">MARFVALLAAVLALLVAACGGSDTPDTPKDPVENVPQEAGVRERVKVAVGPDEAEFPPADGKTLEELASGMAAGPSLGLATSIFTTGEPSRMAFGVIGADGKPVYGPTAIYVAPTPGEPAEGPFVAPADVLLTDARYRSKQAATEQDPFAAIYAANVDFPKRGQYAVLSATKLPNGKFTGATGQVQVSTADADPIPAVGDEAPKVKTDTLETTKGNQEILDTRVPPSDMHEVSFDEVAGKEPVALLFATPQLCASRVCGPVADIALQLQAKYGKQMKFIHQEVYVDNDVSKGLREPLRQFNLPSEPWLFVVDKSGKITSRLEGSIGVQQFEDAIKTGL</sequence>
<organism evidence="4 5">
    <name type="scientific">Solirubrobacter phytolaccae</name>
    <dbReference type="NCBI Taxonomy" id="1404360"/>
    <lineage>
        <taxon>Bacteria</taxon>
        <taxon>Bacillati</taxon>
        <taxon>Actinomycetota</taxon>
        <taxon>Thermoleophilia</taxon>
        <taxon>Solirubrobacterales</taxon>
        <taxon>Solirubrobacteraceae</taxon>
        <taxon>Solirubrobacter</taxon>
    </lineage>
</organism>
<dbReference type="PROSITE" id="PS51352">
    <property type="entry name" value="THIOREDOXIN_2"/>
    <property type="match status" value="1"/>
</dbReference>
<evidence type="ECO:0000313" key="5">
    <source>
        <dbReference type="Proteomes" id="UP001147653"/>
    </source>
</evidence>
<proteinExistence type="predicted"/>
<keyword evidence="2" id="KW-0732">Signal</keyword>
<dbReference type="SUPFAM" id="SSF52833">
    <property type="entry name" value="Thioredoxin-like"/>
    <property type="match status" value="1"/>
</dbReference>
<dbReference type="InterPro" id="IPR036249">
    <property type="entry name" value="Thioredoxin-like_sf"/>
</dbReference>
<dbReference type="InterPro" id="IPR013766">
    <property type="entry name" value="Thioredoxin_domain"/>
</dbReference>
<dbReference type="RefSeq" id="WP_270025153.1">
    <property type="nucleotide sequence ID" value="NZ_JAPDDP010000016.1"/>
</dbReference>
<comment type="caution">
    <text evidence="4">The sequence shown here is derived from an EMBL/GenBank/DDBJ whole genome shotgun (WGS) entry which is preliminary data.</text>
</comment>
<dbReference type="AlphaFoldDB" id="A0A9X3S7A9"/>
<feature type="signal peptide" evidence="2">
    <location>
        <begin position="1"/>
        <end position="21"/>
    </location>
</feature>
<dbReference type="Proteomes" id="UP001147653">
    <property type="component" value="Unassembled WGS sequence"/>
</dbReference>
<dbReference type="Gene3D" id="3.40.30.10">
    <property type="entry name" value="Glutaredoxin"/>
    <property type="match status" value="1"/>
</dbReference>
<evidence type="ECO:0000259" key="3">
    <source>
        <dbReference type="PROSITE" id="PS51352"/>
    </source>
</evidence>
<evidence type="ECO:0000256" key="1">
    <source>
        <dbReference type="SAM" id="MobiDB-lite"/>
    </source>
</evidence>
<reference evidence="4" key="1">
    <citation type="submission" date="2022-10" db="EMBL/GenBank/DDBJ databases">
        <title>The WGS of Solirubrobacter phytolaccae KCTC 29190.</title>
        <authorList>
            <person name="Jiang Z."/>
        </authorList>
    </citation>
    <scope>NUCLEOTIDE SEQUENCE</scope>
    <source>
        <strain evidence="4">KCTC 29190</strain>
    </source>
</reference>
<evidence type="ECO:0000256" key="2">
    <source>
        <dbReference type="SAM" id="SignalP"/>
    </source>
</evidence>
<protein>
    <recommendedName>
        <fullName evidence="3">Thioredoxin domain-containing protein</fullName>
    </recommendedName>
</protein>
<feature type="region of interest" description="Disordered" evidence="1">
    <location>
        <begin position="22"/>
        <end position="41"/>
    </location>
</feature>
<dbReference type="PROSITE" id="PS51257">
    <property type="entry name" value="PROKAR_LIPOPROTEIN"/>
    <property type="match status" value="1"/>
</dbReference>
<gene>
    <name evidence="4" type="ORF">OJ997_11115</name>
</gene>
<dbReference type="EMBL" id="JAPDDP010000016">
    <property type="protein sequence ID" value="MDA0180844.1"/>
    <property type="molecule type" value="Genomic_DNA"/>
</dbReference>
<name>A0A9X3S7A9_9ACTN</name>
<keyword evidence="5" id="KW-1185">Reference proteome</keyword>
<feature type="chain" id="PRO_5040829119" description="Thioredoxin domain-containing protein" evidence="2">
    <location>
        <begin position="22"/>
        <end position="338"/>
    </location>
</feature>